<sequence length="250" mass="28466">MTKKQIYYQNLTDDLVKSAKQDISLPDDYQILPQSPGKQSWAKIVRHLMVIWAHLYQPWAHVKIIGSEKLPATGGYFIFANHTQPLGDVLNPLLAVPADKYYVIASQANWGIPVIGKFVVPYAGLPVGKNLKQAAKLIKATKQVIADHGIVMIYPEAHVWPYFTKIRPFAQTSMHFPVMTKAPSFVFTTTYQRRKFGNKPKITIYVDGPFKVDSTLPKKAAQAKLHQQISDTMVERTSLNTYNYYQYHQK</sequence>
<comment type="caution">
    <text evidence="2">The sequence shown here is derived from an EMBL/GenBank/DDBJ whole genome shotgun (WGS) entry which is preliminary data.</text>
</comment>
<protein>
    <submittedName>
        <fullName evidence="2">1-acyl-sn-glycerol-3-phosphate acyltransferase</fullName>
    </submittedName>
</protein>
<dbReference type="Proteomes" id="UP000677218">
    <property type="component" value="Unassembled WGS sequence"/>
</dbReference>
<keyword evidence="2" id="KW-0012">Acyltransferase</keyword>
<dbReference type="InterPro" id="IPR002123">
    <property type="entry name" value="Plipid/glycerol_acylTrfase"/>
</dbReference>
<evidence type="ECO:0000259" key="1">
    <source>
        <dbReference type="Pfam" id="PF01553"/>
    </source>
</evidence>
<keyword evidence="2" id="KW-0808">Transferase</keyword>
<gene>
    <name evidence="2" type="primary">plsC_2</name>
    <name evidence="2" type="ORF">LCB40_14920</name>
</gene>
<dbReference type="Pfam" id="PF01553">
    <property type="entry name" value="Acyltransferase"/>
    <property type="match status" value="1"/>
</dbReference>
<evidence type="ECO:0000313" key="3">
    <source>
        <dbReference type="Proteomes" id="UP000677218"/>
    </source>
</evidence>
<evidence type="ECO:0000313" key="2">
    <source>
        <dbReference type="EMBL" id="GFZ27612.1"/>
    </source>
</evidence>
<proteinExistence type="predicted"/>
<dbReference type="SUPFAM" id="SSF69593">
    <property type="entry name" value="Glycerol-3-phosphate (1)-acyltransferase"/>
    <property type="match status" value="1"/>
</dbReference>
<name>A0A916QKG7_9LACO</name>
<reference evidence="2" key="1">
    <citation type="submission" date="2020-08" db="EMBL/GenBank/DDBJ databases">
        <title>Taxonomic study for Lactobacillus species isolated from hardwood bark.</title>
        <authorList>
            <person name="Tohno M."/>
            <person name="Tanizawa Y."/>
        </authorList>
    </citation>
    <scope>NUCLEOTIDE SEQUENCE</scope>
    <source>
        <strain evidence="2">B40</strain>
    </source>
</reference>
<dbReference type="EMBL" id="BMAY01000014">
    <property type="protein sequence ID" value="GFZ27612.1"/>
    <property type="molecule type" value="Genomic_DNA"/>
</dbReference>
<keyword evidence="3" id="KW-1185">Reference proteome</keyword>
<accession>A0A916QKG7</accession>
<organism evidence="2 3">
    <name type="scientific">Lactobacillus corticis</name>
    <dbReference type="NCBI Taxonomy" id="2201249"/>
    <lineage>
        <taxon>Bacteria</taxon>
        <taxon>Bacillati</taxon>
        <taxon>Bacillota</taxon>
        <taxon>Bacilli</taxon>
        <taxon>Lactobacillales</taxon>
        <taxon>Lactobacillaceae</taxon>
        <taxon>Lactobacillus</taxon>
    </lineage>
</organism>
<dbReference type="RefSeq" id="WP_212781295.1">
    <property type="nucleotide sequence ID" value="NZ_BMAY01000014.1"/>
</dbReference>
<feature type="domain" description="Phospholipid/glycerol acyltransferase" evidence="1">
    <location>
        <begin position="61"/>
        <end position="171"/>
    </location>
</feature>
<dbReference type="AlphaFoldDB" id="A0A916QKG7"/>
<dbReference type="GO" id="GO:0016746">
    <property type="term" value="F:acyltransferase activity"/>
    <property type="evidence" value="ECO:0007669"/>
    <property type="project" value="UniProtKB-KW"/>
</dbReference>